<name>A0ACB8DB60_DERSI</name>
<evidence type="ECO:0000313" key="2">
    <source>
        <dbReference type="Proteomes" id="UP000821865"/>
    </source>
</evidence>
<proteinExistence type="predicted"/>
<dbReference type="Proteomes" id="UP000821865">
    <property type="component" value="Chromosome 2"/>
</dbReference>
<dbReference type="EMBL" id="CM023471">
    <property type="protein sequence ID" value="KAH7965276.1"/>
    <property type="molecule type" value="Genomic_DNA"/>
</dbReference>
<keyword evidence="2" id="KW-1185">Reference proteome</keyword>
<sequence>MFRQHGPSSVTRTIFDLQTVGGVIGALLAYAVYVLTTSRQEQVKKPHIIFILADDLGWADVSFHGSPQIPTPNLDTLAADGVVLNNYYVHPTCTASRGALMTGLYSTRYGLQHIPIQPGEPYGLDLKYTLLPQHLKRLGYETHLIGKWHLGSYRYEYTPTRRGFDSFYGFYYGHEDYYTHMLHHSQDGREILGLDLWNGTDPAEDAMGLYGTDLFAEKAVRLIENLDKSKPQFLYLSHQAAHSGNYDDPLQSQKKNVDKFPYIGEKNRTIYAGMVDSLDEAVGRVMRALGEAGMLQDSVIVFSSDNGGVPWGYMASRGINWPLRGAKSSPWEGGSRAAAFLWSPLLDKSRRVSQQLMHITDWLPTFYTLAGGSVSDLGPLDGKDIWAAVSRDEPSPRSDIVYNIDPLWDYAAVRRDSFKIVVGSHSGGKFDQHFPIPGGQGTSQKLNGLMERSLAAETLRALYSKQELGFAPDWRANTTLSCPEEPCGDESRFQSADNVFLFDLDKDPCECNNLAPTHKQVLDSMRRALEEYRAQTVPPLKPAMDPASFPENHNGTWAPWVD</sequence>
<reference evidence="1" key="1">
    <citation type="submission" date="2020-05" db="EMBL/GenBank/DDBJ databases">
        <title>Large-scale comparative analyses of tick genomes elucidate their genetic diversity and vector capacities.</title>
        <authorList>
            <person name="Jia N."/>
            <person name="Wang J."/>
            <person name="Shi W."/>
            <person name="Du L."/>
            <person name="Sun Y."/>
            <person name="Zhan W."/>
            <person name="Jiang J."/>
            <person name="Wang Q."/>
            <person name="Zhang B."/>
            <person name="Ji P."/>
            <person name="Sakyi L.B."/>
            <person name="Cui X."/>
            <person name="Yuan T."/>
            <person name="Jiang B."/>
            <person name="Yang W."/>
            <person name="Lam T.T.-Y."/>
            <person name="Chang Q."/>
            <person name="Ding S."/>
            <person name="Wang X."/>
            <person name="Zhu J."/>
            <person name="Ruan X."/>
            <person name="Zhao L."/>
            <person name="Wei J."/>
            <person name="Que T."/>
            <person name="Du C."/>
            <person name="Cheng J."/>
            <person name="Dai P."/>
            <person name="Han X."/>
            <person name="Huang E."/>
            <person name="Gao Y."/>
            <person name="Liu J."/>
            <person name="Shao H."/>
            <person name="Ye R."/>
            <person name="Li L."/>
            <person name="Wei W."/>
            <person name="Wang X."/>
            <person name="Wang C."/>
            <person name="Yang T."/>
            <person name="Huo Q."/>
            <person name="Li W."/>
            <person name="Guo W."/>
            <person name="Chen H."/>
            <person name="Zhou L."/>
            <person name="Ni X."/>
            <person name="Tian J."/>
            <person name="Zhou Y."/>
            <person name="Sheng Y."/>
            <person name="Liu T."/>
            <person name="Pan Y."/>
            <person name="Xia L."/>
            <person name="Li J."/>
            <person name="Zhao F."/>
            <person name="Cao W."/>
        </authorList>
    </citation>
    <scope>NUCLEOTIDE SEQUENCE</scope>
    <source>
        <strain evidence="1">Dsil-2018</strain>
    </source>
</reference>
<organism evidence="1 2">
    <name type="scientific">Dermacentor silvarum</name>
    <name type="common">Tick</name>
    <dbReference type="NCBI Taxonomy" id="543639"/>
    <lineage>
        <taxon>Eukaryota</taxon>
        <taxon>Metazoa</taxon>
        <taxon>Ecdysozoa</taxon>
        <taxon>Arthropoda</taxon>
        <taxon>Chelicerata</taxon>
        <taxon>Arachnida</taxon>
        <taxon>Acari</taxon>
        <taxon>Parasitiformes</taxon>
        <taxon>Ixodida</taxon>
        <taxon>Ixodoidea</taxon>
        <taxon>Ixodidae</taxon>
        <taxon>Rhipicephalinae</taxon>
        <taxon>Dermacentor</taxon>
    </lineage>
</organism>
<accession>A0ACB8DB60</accession>
<comment type="caution">
    <text evidence="1">The sequence shown here is derived from an EMBL/GenBank/DDBJ whole genome shotgun (WGS) entry which is preliminary data.</text>
</comment>
<evidence type="ECO:0000313" key="1">
    <source>
        <dbReference type="EMBL" id="KAH7965276.1"/>
    </source>
</evidence>
<protein>
    <submittedName>
        <fullName evidence="1">Uncharacterized protein</fullName>
    </submittedName>
</protein>
<gene>
    <name evidence="1" type="ORF">HPB49_005901</name>
</gene>